<protein>
    <submittedName>
        <fullName evidence="1">Uncharacterized protein</fullName>
    </submittedName>
</protein>
<sequence>KNCLGQFRDCRTVWRACAREIKTKDGVYVVAAYNRQSAGRVFALAVQGKDRLIYALEEGKPIESAEDRIDVYAFVRPFIVCTQK</sequence>
<evidence type="ECO:0000313" key="2">
    <source>
        <dbReference type="Proteomes" id="UP000028582"/>
    </source>
</evidence>
<name>A0A081AN96_PHYNI</name>
<proteinExistence type="predicted"/>
<comment type="caution">
    <text evidence="1">The sequence shown here is derived from an EMBL/GenBank/DDBJ whole genome shotgun (WGS) entry which is preliminary data.</text>
</comment>
<gene>
    <name evidence="1" type="ORF">F444_05145</name>
</gene>
<dbReference type="AlphaFoldDB" id="A0A081AN96"/>
<dbReference type="Proteomes" id="UP000028582">
    <property type="component" value="Unassembled WGS sequence"/>
</dbReference>
<evidence type="ECO:0000313" key="1">
    <source>
        <dbReference type="EMBL" id="ETO80357.1"/>
    </source>
</evidence>
<organism evidence="1 2">
    <name type="scientific">Phytophthora nicotianae P1976</name>
    <dbReference type="NCBI Taxonomy" id="1317066"/>
    <lineage>
        <taxon>Eukaryota</taxon>
        <taxon>Sar</taxon>
        <taxon>Stramenopiles</taxon>
        <taxon>Oomycota</taxon>
        <taxon>Peronosporomycetes</taxon>
        <taxon>Peronosporales</taxon>
        <taxon>Peronosporaceae</taxon>
        <taxon>Phytophthora</taxon>
    </lineage>
</organism>
<dbReference type="EMBL" id="ANJA01000995">
    <property type="protein sequence ID" value="ETO80357.1"/>
    <property type="molecule type" value="Genomic_DNA"/>
</dbReference>
<accession>A0A081AN96</accession>
<reference evidence="1 2" key="1">
    <citation type="submission" date="2013-11" db="EMBL/GenBank/DDBJ databases">
        <title>The Genome Sequence of Phytophthora parasitica P1976.</title>
        <authorList>
            <consortium name="The Broad Institute Genomics Platform"/>
            <person name="Russ C."/>
            <person name="Tyler B."/>
            <person name="Panabieres F."/>
            <person name="Shan W."/>
            <person name="Tripathy S."/>
            <person name="Grunwald N."/>
            <person name="Machado M."/>
            <person name="Johnson C.S."/>
            <person name="Walker B."/>
            <person name="Young S."/>
            <person name="Zeng Q."/>
            <person name="Gargeya S."/>
            <person name="Fitzgerald M."/>
            <person name="Haas B."/>
            <person name="Abouelleil A."/>
            <person name="Allen A.W."/>
            <person name="Alvarado L."/>
            <person name="Arachchi H.M."/>
            <person name="Berlin A.M."/>
            <person name="Chapman S.B."/>
            <person name="Gainer-Dewar J."/>
            <person name="Goldberg J."/>
            <person name="Griggs A."/>
            <person name="Gujja S."/>
            <person name="Hansen M."/>
            <person name="Howarth C."/>
            <person name="Imamovic A."/>
            <person name="Ireland A."/>
            <person name="Larimer J."/>
            <person name="McCowan C."/>
            <person name="Murphy C."/>
            <person name="Pearson M."/>
            <person name="Poon T.W."/>
            <person name="Priest M."/>
            <person name="Roberts A."/>
            <person name="Saif S."/>
            <person name="Shea T."/>
            <person name="Sisk P."/>
            <person name="Sykes S."/>
            <person name="Wortman J."/>
            <person name="Nusbaum C."/>
            <person name="Birren B."/>
        </authorList>
    </citation>
    <scope>NUCLEOTIDE SEQUENCE [LARGE SCALE GENOMIC DNA]</scope>
    <source>
        <strain evidence="1 2">P1976</strain>
    </source>
</reference>
<feature type="non-terminal residue" evidence="1">
    <location>
        <position position="1"/>
    </location>
</feature>